<dbReference type="EMBL" id="BOLY01000003">
    <property type="protein sequence ID" value="GIZ41466.1"/>
    <property type="molecule type" value="Genomic_DNA"/>
</dbReference>
<organism evidence="3 4">
    <name type="scientific">Cercospora kikuchii</name>
    <dbReference type="NCBI Taxonomy" id="84275"/>
    <lineage>
        <taxon>Eukaryota</taxon>
        <taxon>Fungi</taxon>
        <taxon>Dikarya</taxon>
        <taxon>Ascomycota</taxon>
        <taxon>Pezizomycotina</taxon>
        <taxon>Dothideomycetes</taxon>
        <taxon>Dothideomycetidae</taxon>
        <taxon>Mycosphaerellales</taxon>
        <taxon>Mycosphaerellaceae</taxon>
        <taxon>Cercospora</taxon>
    </lineage>
</organism>
<evidence type="ECO:0000256" key="2">
    <source>
        <dbReference type="SAM" id="MobiDB-lite"/>
    </source>
</evidence>
<dbReference type="Gene3D" id="1.10.287.2610">
    <property type="match status" value="1"/>
</dbReference>
<keyword evidence="4" id="KW-1185">Reference proteome</keyword>
<keyword evidence="1" id="KW-0175">Coiled coil</keyword>
<feature type="compositionally biased region" description="Polar residues" evidence="2">
    <location>
        <begin position="74"/>
        <end position="108"/>
    </location>
</feature>
<accession>A0A9P3CGF9</accession>
<dbReference type="OrthoDB" id="3646294at2759"/>
<dbReference type="Proteomes" id="UP000825890">
    <property type="component" value="Unassembled WGS sequence"/>
</dbReference>
<proteinExistence type="predicted"/>
<evidence type="ECO:0000256" key="1">
    <source>
        <dbReference type="SAM" id="Coils"/>
    </source>
</evidence>
<dbReference type="GeneID" id="68290344"/>
<evidence type="ECO:0000313" key="3">
    <source>
        <dbReference type="EMBL" id="GIZ41466.1"/>
    </source>
</evidence>
<feature type="coiled-coil region" evidence="1">
    <location>
        <begin position="343"/>
        <end position="423"/>
    </location>
</feature>
<gene>
    <name evidence="3" type="ORF">CKM354_000476900</name>
</gene>
<evidence type="ECO:0000313" key="4">
    <source>
        <dbReference type="Proteomes" id="UP000825890"/>
    </source>
</evidence>
<feature type="region of interest" description="Disordered" evidence="2">
    <location>
        <begin position="1"/>
        <end position="169"/>
    </location>
</feature>
<feature type="compositionally biased region" description="Basic residues" evidence="2">
    <location>
        <begin position="112"/>
        <end position="126"/>
    </location>
</feature>
<dbReference type="AlphaFoldDB" id="A0A9P3CGF9"/>
<name>A0A9P3CGF9_9PEZI</name>
<feature type="compositionally biased region" description="Basic and acidic residues" evidence="2">
    <location>
        <begin position="1"/>
        <end position="11"/>
    </location>
</feature>
<feature type="coiled-coil region" evidence="1">
    <location>
        <begin position="452"/>
        <end position="535"/>
    </location>
</feature>
<comment type="caution">
    <text evidence="3">The sequence shown here is derived from an EMBL/GenBank/DDBJ whole genome shotgun (WGS) entry which is preliminary data.</text>
</comment>
<reference evidence="3 4" key="1">
    <citation type="submission" date="2021-01" db="EMBL/GenBank/DDBJ databases">
        <title>Cercospora kikuchii MAFF 305040 whole genome shotgun sequence.</title>
        <authorList>
            <person name="Kashiwa T."/>
            <person name="Suzuki T."/>
        </authorList>
    </citation>
    <scope>NUCLEOTIDE SEQUENCE [LARGE SCALE GENOMIC DNA]</scope>
    <source>
        <strain evidence="3 4">MAFF 305040</strain>
    </source>
</reference>
<sequence>MSQQEEKKDFDQEVAQGSALVASTETLNDEGNCVQDTHMEETATLTIEPELVAHATSEAEDVTDTSEDMHAITENDTQPEDSSNQQATEGANGDATLTSGSDKTQLSDQKGKSTRTSRKKKKKKVKPLQTSGFYKSDSDEESPDVVPQDVPPQAVPPQDAVAQGALPQNFDNEQKTVFAKKYSAKKARAPFDGTVLRAIRATGPPYDFEPRLNSFQRIKTHSPGAMRAELFERKTYQMPNFPSRLNPLWSPHEVIDSTADAVPDVTEVETSTQVEGHAASLEDKPVFEQPRSAPTPAKSKGHRRANAVTDATLMRPSIEMMLYEFRDKYARTYQQLQYCDVRLQEKCIQLQQAQKQLQNAQKQVQQAKREADDMNANMAEVQGEVEETCAQLRVNRDKYEDQIELLQRELDGTRADVERIGQDRDEVRTSLLALQTSLEQRTAALEAATAHSEEMQTRIEAGEQSLKEFEARNAHLQTQLDEFLARDRGLDQKTAKLQSHLRQLSRQIDSTHDMIEKLQTENADLERANRRLEHQVALRRISEARSEPWNKRRKAWRQEYAWIEEHKILKQRAEQEDRARAEYESARDYALDDLKLPEPNDAFEFYQKLASRVVRVPKSAAKSTTQDTSTRKPTWLSIWRNSVSQSFSWYW</sequence>
<protein>
    <submittedName>
        <fullName evidence="3">Uncharacterized protein</fullName>
    </submittedName>
</protein>
<dbReference type="RefSeq" id="XP_044655953.1">
    <property type="nucleotide sequence ID" value="XM_044800018.1"/>
</dbReference>
<feature type="region of interest" description="Disordered" evidence="2">
    <location>
        <begin position="272"/>
        <end position="305"/>
    </location>
</feature>
<dbReference type="SUPFAM" id="SSF57997">
    <property type="entry name" value="Tropomyosin"/>
    <property type="match status" value="1"/>
</dbReference>